<proteinExistence type="predicted"/>
<sequence>MLIIIFHNFNVFAHNSFFFLRYLASVIYYIFTFNSTVKFITDLHAGKKKFNYIEYIKKLLKKGRKSTGETSAHLCVSVFF</sequence>
<gene>
    <name evidence="2" type="ORF">PUN28_013006</name>
</gene>
<comment type="caution">
    <text evidence="2">The sequence shown here is derived from an EMBL/GenBank/DDBJ whole genome shotgun (WGS) entry which is preliminary data.</text>
</comment>
<name>A0AAW2F6I1_9HYME</name>
<organism evidence="2 3">
    <name type="scientific">Cardiocondyla obscurior</name>
    <dbReference type="NCBI Taxonomy" id="286306"/>
    <lineage>
        <taxon>Eukaryota</taxon>
        <taxon>Metazoa</taxon>
        <taxon>Ecdysozoa</taxon>
        <taxon>Arthropoda</taxon>
        <taxon>Hexapoda</taxon>
        <taxon>Insecta</taxon>
        <taxon>Pterygota</taxon>
        <taxon>Neoptera</taxon>
        <taxon>Endopterygota</taxon>
        <taxon>Hymenoptera</taxon>
        <taxon>Apocrita</taxon>
        <taxon>Aculeata</taxon>
        <taxon>Formicoidea</taxon>
        <taxon>Formicidae</taxon>
        <taxon>Myrmicinae</taxon>
        <taxon>Cardiocondyla</taxon>
    </lineage>
</organism>
<dbReference type="Proteomes" id="UP001430953">
    <property type="component" value="Unassembled WGS sequence"/>
</dbReference>
<protein>
    <submittedName>
        <fullName evidence="2">Uncharacterized protein</fullName>
    </submittedName>
</protein>
<dbReference type="EMBL" id="JADYXP020000013">
    <property type="protein sequence ID" value="KAL0111508.1"/>
    <property type="molecule type" value="Genomic_DNA"/>
</dbReference>
<keyword evidence="1" id="KW-0472">Membrane</keyword>
<keyword evidence="1" id="KW-0812">Transmembrane</keyword>
<accession>A0AAW2F6I1</accession>
<evidence type="ECO:0000256" key="1">
    <source>
        <dbReference type="SAM" id="Phobius"/>
    </source>
</evidence>
<reference evidence="2 3" key="1">
    <citation type="submission" date="2023-03" db="EMBL/GenBank/DDBJ databases">
        <title>High recombination rates correlate with genetic variation in Cardiocondyla obscurior ants.</title>
        <authorList>
            <person name="Errbii M."/>
        </authorList>
    </citation>
    <scope>NUCLEOTIDE SEQUENCE [LARGE SCALE GENOMIC DNA]</scope>
    <source>
        <strain evidence="2">Alpha-2009</strain>
        <tissue evidence="2">Whole body</tissue>
    </source>
</reference>
<evidence type="ECO:0000313" key="2">
    <source>
        <dbReference type="EMBL" id="KAL0111508.1"/>
    </source>
</evidence>
<keyword evidence="1" id="KW-1133">Transmembrane helix</keyword>
<dbReference type="AlphaFoldDB" id="A0AAW2F6I1"/>
<evidence type="ECO:0000313" key="3">
    <source>
        <dbReference type="Proteomes" id="UP001430953"/>
    </source>
</evidence>
<keyword evidence="3" id="KW-1185">Reference proteome</keyword>
<feature type="transmembrane region" description="Helical" evidence="1">
    <location>
        <begin position="12"/>
        <end position="31"/>
    </location>
</feature>